<dbReference type="UniPathway" id="UPA00143"/>
<dbReference type="CDD" id="cd03723">
    <property type="entry name" value="SOCS_ASB4_ASB18"/>
    <property type="match status" value="1"/>
</dbReference>
<dbReference type="SUPFAM" id="SSF48403">
    <property type="entry name" value="Ankyrin repeat"/>
    <property type="match status" value="1"/>
</dbReference>
<evidence type="ECO:0000259" key="7">
    <source>
        <dbReference type="PROSITE" id="PS50225"/>
    </source>
</evidence>
<feature type="repeat" description="ANK" evidence="6">
    <location>
        <begin position="292"/>
        <end position="324"/>
    </location>
</feature>
<dbReference type="PANTHER" id="PTHR24136:SF18">
    <property type="entry name" value="ANKYRIN REPEAT AND SOCS BOX PROTEIN 5"/>
    <property type="match status" value="1"/>
</dbReference>
<dbReference type="STRING" id="7897.ENSLACP00000004786"/>
<dbReference type="PROSITE" id="PS50088">
    <property type="entry name" value="ANK_REPEAT"/>
    <property type="match status" value="5"/>
</dbReference>
<dbReference type="AlphaFoldDB" id="H3A565"/>
<dbReference type="EMBL" id="AFYH01100029">
    <property type="status" value="NOT_ANNOTATED_CDS"/>
    <property type="molecule type" value="Genomic_DNA"/>
</dbReference>
<dbReference type="eggNOG" id="KOG0504">
    <property type="taxonomic scope" value="Eukaryota"/>
</dbReference>
<evidence type="ECO:0000313" key="9">
    <source>
        <dbReference type="Proteomes" id="UP000008672"/>
    </source>
</evidence>
<organism evidence="8 9">
    <name type="scientific">Latimeria chalumnae</name>
    <name type="common">Coelacanth</name>
    <dbReference type="NCBI Taxonomy" id="7897"/>
    <lineage>
        <taxon>Eukaryota</taxon>
        <taxon>Metazoa</taxon>
        <taxon>Chordata</taxon>
        <taxon>Craniata</taxon>
        <taxon>Vertebrata</taxon>
        <taxon>Euteleostomi</taxon>
        <taxon>Coelacanthiformes</taxon>
        <taxon>Coelacanthidae</taxon>
        <taxon>Latimeria</taxon>
    </lineage>
</organism>
<dbReference type="PRINTS" id="PR01415">
    <property type="entry name" value="ANKYRIN"/>
</dbReference>
<feature type="domain" description="SOCS box" evidence="7">
    <location>
        <begin position="405"/>
        <end position="457"/>
    </location>
</feature>
<dbReference type="InterPro" id="IPR036036">
    <property type="entry name" value="SOCS_box-like_dom_sf"/>
</dbReference>
<proteinExistence type="inferred from homology"/>
<dbReference type="Ensembl" id="ENSLACT00000004827.1">
    <property type="protein sequence ID" value="ENSLACP00000004786.1"/>
    <property type="gene ID" value="ENSLACG00000004254.1"/>
</dbReference>
<reference evidence="8" key="3">
    <citation type="submission" date="2025-09" db="UniProtKB">
        <authorList>
            <consortium name="Ensembl"/>
        </authorList>
    </citation>
    <scope>IDENTIFICATION</scope>
</reference>
<evidence type="ECO:0000256" key="1">
    <source>
        <dbReference type="ARBA" id="ARBA00004906"/>
    </source>
</evidence>
<evidence type="ECO:0000256" key="3">
    <source>
        <dbReference type="ARBA" id="ARBA00022737"/>
    </source>
</evidence>
<dbReference type="GeneTree" id="ENSGT00940000162056"/>
<dbReference type="GO" id="GO:0016567">
    <property type="term" value="P:protein ubiquitination"/>
    <property type="evidence" value="ECO:0007669"/>
    <property type="project" value="UniProtKB-UniPathway"/>
</dbReference>
<dbReference type="InterPro" id="IPR051573">
    <property type="entry name" value="Ankyrin-SOCS_box_domain"/>
</dbReference>
<dbReference type="InterPro" id="IPR002110">
    <property type="entry name" value="Ankyrin_rpt"/>
</dbReference>
<dbReference type="EMBL" id="AFYH01100033">
    <property type="status" value="NOT_ANNOTATED_CDS"/>
    <property type="molecule type" value="Genomic_DNA"/>
</dbReference>
<dbReference type="SMART" id="SM00248">
    <property type="entry name" value="ANK"/>
    <property type="match status" value="6"/>
</dbReference>
<dbReference type="InParanoid" id="H3A565"/>
<gene>
    <name evidence="8" type="primary">ASB18</name>
</gene>
<reference evidence="9" key="1">
    <citation type="submission" date="2011-08" db="EMBL/GenBank/DDBJ databases">
        <title>The draft genome of Latimeria chalumnae.</title>
        <authorList>
            <person name="Di Palma F."/>
            <person name="Alfoldi J."/>
            <person name="Johnson J."/>
            <person name="Berlin A."/>
            <person name="Gnerre S."/>
            <person name="Jaffe D."/>
            <person name="MacCallum I."/>
            <person name="Young S."/>
            <person name="Walker B.J."/>
            <person name="Lander E."/>
            <person name="Lindblad-Toh K."/>
        </authorList>
    </citation>
    <scope>NUCLEOTIDE SEQUENCE [LARGE SCALE GENOMIC DNA]</scope>
    <source>
        <strain evidence="9">Wild caught</strain>
    </source>
</reference>
<feature type="repeat" description="ANK" evidence="6">
    <location>
        <begin position="251"/>
        <end position="291"/>
    </location>
</feature>
<keyword evidence="9" id="KW-1185">Reference proteome</keyword>
<keyword evidence="4" id="KW-0833">Ubl conjugation pathway</keyword>
<dbReference type="InterPro" id="IPR036770">
    <property type="entry name" value="Ankyrin_rpt-contain_sf"/>
</dbReference>
<dbReference type="PROSITE" id="PS50225">
    <property type="entry name" value="SOCS"/>
    <property type="match status" value="1"/>
</dbReference>
<feature type="repeat" description="ANK" evidence="6">
    <location>
        <begin position="184"/>
        <end position="216"/>
    </location>
</feature>
<dbReference type="PROSITE" id="PS50297">
    <property type="entry name" value="ANK_REP_REGION"/>
    <property type="match status" value="2"/>
</dbReference>
<feature type="repeat" description="ANK" evidence="6">
    <location>
        <begin position="151"/>
        <end position="183"/>
    </location>
</feature>
<protein>
    <submittedName>
        <fullName evidence="8">Ankyrin repeat and SOCS box containing 18</fullName>
    </submittedName>
</protein>
<dbReference type="FunCoup" id="H3A565">
    <property type="interactions" value="122"/>
</dbReference>
<dbReference type="GO" id="GO:0035556">
    <property type="term" value="P:intracellular signal transduction"/>
    <property type="evidence" value="ECO:0007669"/>
    <property type="project" value="InterPro"/>
</dbReference>
<evidence type="ECO:0000256" key="4">
    <source>
        <dbReference type="ARBA" id="ARBA00022786"/>
    </source>
</evidence>
<dbReference type="PANTHER" id="PTHR24136">
    <property type="entry name" value="SOWAH (DROSOPHILA) HOMOLOG"/>
    <property type="match status" value="1"/>
</dbReference>
<dbReference type="Pfam" id="PF12796">
    <property type="entry name" value="Ank_2"/>
    <property type="match status" value="2"/>
</dbReference>
<name>H3A565_LATCH</name>
<reference evidence="8" key="2">
    <citation type="submission" date="2025-08" db="UniProtKB">
        <authorList>
            <consortium name="Ensembl"/>
        </authorList>
    </citation>
    <scope>IDENTIFICATION</scope>
</reference>
<sequence length="466" mass="51994">RLSLDHPPDYPLGSTFVSRLKSTLEAEDCTAATSLIRGHLKHVDTTIELANDDWMKDPTARLPPLVLMGNCTHLKALTARFCEDVNVLYEISMDELEWKPKTVGNFGLSGLWSLEYKRELTNPLCITASRGYRDCLQYLLECGARVNAAPGGKTALHQACENGHTDCVELLLEHRANPNLLGEDGLASLHLCNTTQSFRCAKLLLKHGAVVNQASQDDLEMPLHVAAKGGLDNHVHLYLRYGAKVDSTNSLRETPLNAACARAHSPEDKEAYLHVCKLLIIYGADVNTMDEEKKSPLHKACRNANHSLVNLLLENMVDVNAIDYNGTSPMACVLQTANLKHEMKPHRTVQSLLNYGSHRVWPAAFLKVLKSCASAPKTIEILFNSYCQIPVTEKWVDAVPEEAFQLHLPFYESLFMLASTPRSLQHLCRYTIRKRFGERCHSAIPQLAVPKFIQSYLLLEPEGAVH</sequence>
<dbReference type="InterPro" id="IPR001496">
    <property type="entry name" value="SOCS_box"/>
</dbReference>
<keyword evidence="3" id="KW-0677">Repeat</keyword>
<comment type="similarity">
    <text evidence="2">Belongs to the ankyrin SOCS box (ASB) family.</text>
</comment>
<dbReference type="Gene3D" id="1.25.40.20">
    <property type="entry name" value="Ankyrin repeat-containing domain"/>
    <property type="match status" value="3"/>
</dbReference>
<dbReference type="Gene3D" id="1.10.750.20">
    <property type="entry name" value="SOCS box"/>
    <property type="match status" value="1"/>
</dbReference>
<comment type="pathway">
    <text evidence="1">Protein modification; protein ubiquitination.</text>
</comment>
<dbReference type="GO" id="GO:0045732">
    <property type="term" value="P:positive regulation of protein catabolic process"/>
    <property type="evidence" value="ECO:0007669"/>
    <property type="project" value="TreeGrafter"/>
</dbReference>
<evidence type="ECO:0000256" key="6">
    <source>
        <dbReference type="PROSITE-ProRule" id="PRU00023"/>
    </source>
</evidence>
<dbReference type="EMBL" id="AFYH01100034">
    <property type="status" value="NOT_ANNOTATED_CDS"/>
    <property type="molecule type" value="Genomic_DNA"/>
</dbReference>
<dbReference type="Proteomes" id="UP000008672">
    <property type="component" value="Unassembled WGS sequence"/>
</dbReference>
<keyword evidence="5 6" id="KW-0040">ANK repeat</keyword>
<evidence type="ECO:0000256" key="5">
    <source>
        <dbReference type="ARBA" id="ARBA00023043"/>
    </source>
</evidence>
<feature type="repeat" description="ANK" evidence="6">
    <location>
        <begin position="218"/>
        <end position="250"/>
    </location>
</feature>
<dbReference type="Pfam" id="PF07525">
    <property type="entry name" value="SOCS_box"/>
    <property type="match status" value="1"/>
</dbReference>
<dbReference type="EMBL" id="AFYH01100030">
    <property type="status" value="NOT_ANNOTATED_CDS"/>
    <property type="molecule type" value="Genomic_DNA"/>
</dbReference>
<dbReference type="EMBL" id="AFYH01100032">
    <property type="status" value="NOT_ANNOTATED_CDS"/>
    <property type="molecule type" value="Genomic_DNA"/>
</dbReference>
<evidence type="ECO:0000256" key="2">
    <source>
        <dbReference type="ARBA" id="ARBA00005949"/>
    </source>
</evidence>
<dbReference type="SMART" id="SM00969">
    <property type="entry name" value="SOCS_box"/>
    <property type="match status" value="1"/>
</dbReference>
<dbReference type="EMBL" id="AFYH01100031">
    <property type="status" value="NOT_ANNOTATED_CDS"/>
    <property type="molecule type" value="Genomic_DNA"/>
</dbReference>
<dbReference type="OMA" id="DARNGCG"/>
<dbReference type="Bgee" id="ENSLACG00000004254">
    <property type="expression patterns" value="Expressed in muscle tissue and 3 other cell types or tissues"/>
</dbReference>
<accession>H3A565</accession>
<dbReference type="FunFam" id="1.10.750.20:FF:000001">
    <property type="entry name" value="Ankyrin repeat and SOCS box containing 1"/>
    <property type="match status" value="1"/>
</dbReference>
<dbReference type="SUPFAM" id="SSF158235">
    <property type="entry name" value="SOCS box-like"/>
    <property type="match status" value="1"/>
</dbReference>
<evidence type="ECO:0000313" key="8">
    <source>
        <dbReference type="Ensembl" id="ENSLACP00000004786.1"/>
    </source>
</evidence>